<dbReference type="PANTHER" id="PTHR10091:SF2">
    <property type="entry name" value="ALDOSE 1-EPIMERASE"/>
    <property type="match status" value="1"/>
</dbReference>
<dbReference type="FunFam" id="2.70.98.10:FF:000014">
    <property type="entry name" value="Aldose 1-epimerase, putative"/>
    <property type="match status" value="1"/>
</dbReference>
<dbReference type="InterPro" id="IPR011013">
    <property type="entry name" value="Gal_mutarotase_sf_dom"/>
</dbReference>
<dbReference type="Gene3D" id="2.70.98.10">
    <property type="match status" value="1"/>
</dbReference>
<keyword evidence="2" id="KW-0413">Isomerase</keyword>
<dbReference type="CDD" id="cd09019">
    <property type="entry name" value="galactose_mutarotase_like"/>
    <property type="match status" value="1"/>
</dbReference>
<dbReference type="GO" id="GO:0030246">
    <property type="term" value="F:carbohydrate binding"/>
    <property type="evidence" value="ECO:0007669"/>
    <property type="project" value="InterPro"/>
</dbReference>
<dbReference type="GO" id="GO:0006006">
    <property type="term" value="P:glucose metabolic process"/>
    <property type="evidence" value="ECO:0007669"/>
    <property type="project" value="TreeGrafter"/>
</dbReference>
<dbReference type="InterPro" id="IPR014718">
    <property type="entry name" value="GH-type_carb-bd"/>
</dbReference>
<organism evidence="5 6">
    <name type="scientific">Truncatella angustata</name>
    <dbReference type="NCBI Taxonomy" id="152316"/>
    <lineage>
        <taxon>Eukaryota</taxon>
        <taxon>Fungi</taxon>
        <taxon>Dikarya</taxon>
        <taxon>Ascomycota</taxon>
        <taxon>Pezizomycotina</taxon>
        <taxon>Sordariomycetes</taxon>
        <taxon>Xylariomycetidae</taxon>
        <taxon>Amphisphaeriales</taxon>
        <taxon>Sporocadaceae</taxon>
        <taxon>Truncatella</taxon>
    </lineage>
</organism>
<sequence>MWRALLVPALAARSAFSQGVSAPGADGKYTISAPGIKAQFIPYGATLTNLFVKDKSGKDVDVVLGYDVLDYYAKDPGHPVYNSIPGRYVNRIGHGQYSIDNVTYHTELNDGNNTLHSGTNNWSYRTWSVTQASETSITFSISDPSNSSLNLLGRVDASVTYSVSNSTWNIKMEAVSPDRKTPLMLTQHTYFNLDAYRNPDTDKIWNHTLYLPYSGRYLVADQGALPTGQIRAALAGSINDFASQPDLPLGHATGQPGFGGNCGADGACEGYNGYWIIDGAPQTDVVATLASPFSGIRADLRTDQAGLVIYSCNWFDGTAALKKTQGLSDRHTVSRSSCVAIEAQDWVDGINHPAWNRVNAQITGPGKTYSWESSWTFSIV</sequence>
<dbReference type="GeneID" id="70127947"/>
<dbReference type="GO" id="GO:0033499">
    <property type="term" value="P:galactose catabolic process via UDP-galactose, Leloir pathway"/>
    <property type="evidence" value="ECO:0007669"/>
    <property type="project" value="TreeGrafter"/>
</dbReference>
<dbReference type="OrthoDB" id="274691at2759"/>
<reference evidence="5" key="1">
    <citation type="journal article" date="2021" name="Nat. Commun.">
        <title>Genetic determinants of endophytism in the Arabidopsis root mycobiome.</title>
        <authorList>
            <person name="Mesny F."/>
            <person name="Miyauchi S."/>
            <person name="Thiergart T."/>
            <person name="Pickel B."/>
            <person name="Atanasova L."/>
            <person name="Karlsson M."/>
            <person name="Huettel B."/>
            <person name="Barry K.W."/>
            <person name="Haridas S."/>
            <person name="Chen C."/>
            <person name="Bauer D."/>
            <person name="Andreopoulos W."/>
            <person name="Pangilinan J."/>
            <person name="LaButti K."/>
            <person name="Riley R."/>
            <person name="Lipzen A."/>
            <person name="Clum A."/>
            <person name="Drula E."/>
            <person name="Henrissat B."/>
            <person name="Kohler A."/>
            <person name="Grigoriev I.V."/>
            <person name="Martin F.M."/>
            <person name="Hacquard S."/>
        </authorList>
    </citation>
    <scope>NUCLEOTIDE SEQUENCE</scope>
    <source>
        <strain evidence="5">MPI-SDFR-AT-0073</strain>
    </source>
</reference>
<feature type="chain" id="PRO_5040285510" evidence="4">
    <location>
        <begin position="18"/>
        <end position="380"/>
    </location>
</feature>
<dbReference type="GO" id="GO:0004034">
    <property type="term" value="F:aldose 1-epimerase activity"/>
    <property type="evidence" value="ECO:0007669"/>
    <property type="project" value="TreeGrafter"/>
</dbReference>
<dbReference type="EMBL" id="JAGPXC010000001">
    <property type="protein sequence ID" value="KAH6659191.1"/>
    <property type="molecule type" value="Genomic_DNA"/>
</dbReference>
<keyword evidence="4" id="KW-0732">Signal</keyword>
<dbReference type="SUPFAM" id="SSF74650">
    <property type="entry name" value="Galactose mutarotase-like"/>
    <property type="match status" value="1"/>
</dbReference>
<evidence type="ECO:0000256" key="2">
    <source>
        <dbReference type="ARBA" id="ARBA00023235"/>
    </source>
</evidence>
<dbReference type="PANTHER" id="PTHR10091">
    <property type="entry name" value="ALDOSE-1-EPIMERASE"/>
    <property type="match status" value="1"/>
</dbReference>
<keyword evidence="3" id="KW-0119">Carbohydrate metabolism</keyword>
<evidence type="ECO:0000256" key="3">
    <source>
        <dbReference type="ARBA" id="ARBA00023277"/>
    </source>
</evidence>
<evidence type="ECO:0000313" key="6">
    <source>
        <dbReference type="Proteomes" id="UP000758603"/>
    </source>
</evidence>
<evidence type="ECO:0000313" key="5">
    <source>
        <dbReference type="EMBL" id="KAH6659191.1"/>
    </source>
</evidence>
<dbReference type="Pfam" id="PF01263">
    <property type="entry name" value="Aldose_epim"/>
    <property type="match status" value="1"/>
</dbReference>
<comment type="caution">
    <text evidence="5">The sequence shown here is derived from an EMBL/GenBank/DDBJ whole genome shotgun (WGS) entry which is preliminary data.</text>
</comment>
<dbReference type="RefSeq" id="XP_045963322.1">
    <property type="nucleotide sequence ID" value="XM_046099055.1"/>
</dbReference>
<evidence type="ECO:0000256" key="1">
    <source>
        <dbReference type="ARBA" id="ARBA00006206"/>
    </source>
</evidence>
<dbReference type="Proteomes" id="UP000758603">
    <property type="component" value="Unassembled WGS sequence"/>
</dbReference>
<keyword evidence="6" id="KW-1185">Reference proteome</keyword>
<dbReference type="InterPro" id="IPR008183">
    <property type="entry name" value="Aldose_1/G6P_1-epimerase"/>
</dbReference>
<proteinExistence type="inferred from homology"/>
<evidence type="ECO:0000256" key="4">
    <source>
        <dbReference type="SAM" id="SignalP"/>
    </source>
</evidence>
<dbReference type="AlphaFoldDB" id="A0A9P9A166"/>
<name>A0A9P9A166_9PEZI</name>
<comment type="similarity">
    <text evidence="1">Belongs to the aldose epimerase family.</text>
</comment>
<feature type="signal peptide" evidence="4">
    <location>
        <begin position="1"/>
        <end position="17"/>
    </location>
</feature>
<dbReference type="InterPro" id="IPR047215">
    <property type="entry name" value="Galactose_mutarotase-like"/>
</dbReference>
<gene>
    <name evidence="5" type="ORF">BKA67DRAFT_529366</name>
</gene>
<accession>A0A9P9A166</accession>
<protein>
    <submittedName>
        <fullName evidence="5">Galactose mutarotase-like domain-containing protein</fullName>
    </submittedName>
</protein>